<evidence type="ECO:0000313" key="1">
    <source>
        <dbReference type="EMBL" id="DAF86631.1"/>
    </source>
</evidence>
<name>A0A8S5TWS8_9CAUD</name>
<reference evidence="1" key="1">
    <citation type="journal article" date="2021" name="Proc. Natl. Acad. Sci. U.S.A.">
        <title>A Catalog of Tens of Thousands of Viruses from Human Metagenomes Reveals Hidden Associations with Chronic Diseases.</title>
        <authorList>
            <person name="Tisza M.J."/>
            <person name="Buck C.B."/>
        </authorList>
    </citation>
    <scope>NUCLEOTIDE SEQUENCE</scope>
    <source>
        <strain evidence="1">Ctcx61</strain>
    </source>
</reference>
<proteinExistence type="predicted"/>
<accession>A0A8S5TWS8</accession>
<protein>
    <submittedName>
        <fullName evidence="1">Alpha-2-macroglobulin family</fullName>
    </submittedName>
</protein>
<dbReference type="EMBL" id="BK015949">
    <property type="protein sequence ID" value="DAF86631.1"/>
    <property type="molecule type" value="Genomic_DNA"/>
</dbReference>
<sequence>MYRHYLFIEESEHNEEILNKAGLSMDDFSCEALCEIDIPHILKVGDIIRIDEVLRNYTNKDTISKARVISSEISICQEFVDSEAFIEIDIELEII</sequence>
<organism evidence="1">
    <name type="scientific">Siphoviridae sp. ctcx61</name>
    <dbReference type="NCBI Taxonomy" id="2825575"/>
    <lineage>
        <taxon>Viruses</taxon>
        <taxon>Duplodnaviria</taxon>
        <taxon>Heunggongvirae</taxon>
        <taxon>Uroviricota</taxon>
        <taxon>Caudoviricetes</taxon>
    </lineage>
</organism>